<dbReference type="InterPro" id="IPR041701">
    <property type="entry name" value="MetN_ABC"/>
</dbReference>
<name>A0A1Q8QFU7_9FIRM</name>
<dbReference type="InterPro" id="IPR050086">
    <property type="entry name" value="MetN_ABC_transporter-like"/>
</dbReference>
<organism evidence="10 11">
    <name type="scientific">Desulfosporosinus metallidurans</name>
    <dbReference type="NCBI Taxonomy" id="1888891"/>
    <lineage>
        <taxon>Bacteria</taxon>
        <taxon>Bacillati</taxon>
        <taxon>Bacillota</taxon>
        <taxon>Clostridia</taxon>
        <taxon>Eubacteriales</taxon>
        <taxon>Desulfitobacteriaceae</taxon>
        <taxon>Desulfosporosinus</taxon>
    </lineage>
</organism>
<evidence type="ECO:0000256" key="7">
    <source>
        <dbReference type="ARBA" id="ARBA00022970"/>
    </source>
</evidence>
<dbReference type="PROSITE" id="PS50893">
    <property type="entry name" value="ABC_TRANSPORTER_2"/>
    <property type="match status" value="1"/>
</dbReference>
<accession>A0A1Q8QFU7</accession>
<dbReference type="GO" id="GO:0005524">
    <property type="term" value="F:ATP binding"/>
    <property type="evidence" value="ECO:0007669"/>
    <property type="project" value="UniProtKB-KW"/>
</dbReference>
<dbReference type="EMBL" id="MLBF01000084">
    <property type="protein sequence ID" value="OLN26216.1"/>
    <property type="molecule type" value="Genomic_DNA"/>
</dbReference>
<dbReference type="GO" id="GO:0006865">
    <property type="term" value="P:amino acid transport"/>
    <property type="evidence" value="ECO:0007669"/>
    <property type="project" value="UniProtKB-KW"/>
</dbReference>
<dbReference type="GO" id="GO:0005886">
    <property type="term" value="C:plasma membrane"/>
    <property type="evidence" value="ECO:0007669"/>
    <property type="project" value="UniProtKB-ARBA"/>
</dbReference>
<dbReference type="PANTHER" id="PTHR43166">
    <property type="entry name" value="AMINO ACID IMPORT ATP-BINDING PROTEIN"/>
    <property type="match status" value="1"/>
</dbReference>
<dbReference type="InterPro" id="IPR045865">
    <property type="entry name" value="ACT-like_dom_sf"/>
</dbReference>
<evidence type="ECO:0000313" key="10">
    <source>
        <dbReference type="EMBL" id="OLN26216.1"/>
    </source>
</evidence>
<evidence type="ECO:0000256" key="6">
    <source>
        <dbReference type="ARBA" id="ARBA00022967"/>
    </source>
</evidence>
<evidence type="ECO:0000256" key="3">
    <source>
        <dbReference type="ARBA" id="ARBA00022475"/>
    </source>
</evidence>
<reference evidence="10 11" key="1">
    <citation type="submission" date="2016-09" db="EMBL/GenBank/DDBJ databases">
        <title>Complete genome of Desulfosporosinus sp. OL.</title>
        <authorList>
            <person name="Mardanov A."/>
            <person name="Beletsky A."/>
            <person name="Panova A."/>
            <person name="Karnachuk O."/>
            <person name="Ravin N."/>
        </authorList>
    </citation>
    <scope>NUCLEOTIDE SEQUENCE [LARGE SCALE GENOMIC DNA]</scope>
    <source>
        <strain evidence="10 11">OL</strain>
    </source>
</reference>
<dbReference type="Pfam" id="PF00005">
    <property type="entry name" value="ABC_tran"/>
    <property type="match status" value="1"/>
</dbReference>
<dbReference type="RefSeq" id="WP_075367330.1">
    <property type="nucleotide sequence ID" value="NZ_MLBF01000084.1"/>
</dbReference>
<dbReference type="PROSITE" id="PS00211">
    <property type="entry name" value="ABC_TRANSPORTER_1"/>
    <property type="match status" value="1"/>
</dbReference>
<keyword evidence="3" id="KW-1003">Cell membrane</keyword>
<dbReference type="SMART" id="SM00382">
    <property type="entry name" value="AAA"/>
    <property type="match status" value="1"/>
</dbReference>
<keyword evidence="6" id="KW-1278">Translocase</keyword>
<dbReference type="InterPro" id="IPR017871">
    <property type="entry name" value="ABC_transporter-like_CS"/>
</dbReference>
<keyword evidence="2" id="KW-0813">Transport</keyword>
<dbReference type="InterPro" id="IPR003593">
    <property type="entry name" value="AAA+_ATPase"/>
</dbReference>
<proteinExistence type="inferred from homology"/>
<evidence type="ECO:0000259" key="9">
    <source>
        <dbReference type="PROSITE" id="PS50893"/>
    </source>
</evidence>
<dbReference type="GO" id="GO:0016887">
    <property type="term" value="F:ATP hydrolysis activity"/>
    <property type="evidence" value="ECO:0007669"/>
    <property type="project" value="InterPro"/>
</dbReference>
<evidence type="ECO:0000313" key="11">
    <source>
        <dbReference type="Proteomes" id="UP000186102"/>
    </source>
</evidence>
<dbReference type="AlphaFoldDB" id="A0A1Q8QFU7"/>
<sequence length="341" mass="37544">MIQIKQLVKKYSSRQGTVTAIDDVSLHIPPGAIYGIIGLSGAGKSTLVRCLNLLEKPTSGQIMVAGQDLTKLSGKALRQARQNIGMIFQHFYLLQSRTVTENIAFPLEIAGLPKKEIMVRVKELLHLVGLEDKALAYPSQLSGGQKQRVGIARALATKPQVLLCDEATSALDPQTTLSILNLLRDINQNLGLTIVMITHEMKVIKEICTDVAVIHEARIVEYGPVESVFIQPQSEIGREFIATVFPSELPAELLREFATHQDSEIIRIQFLGSRASDPIITDLLRTCDVRANILYGSIDHLRSTLFGTLTLELQGTPEQLEGAHHYLASRELKVEVIQGAI</sequence>
<dbReference type="Pfam" id="PF09383">
    <property type="entry name" value="NIL"/>
    <property type="match status" value="1"/>
</dbReference>
<keyword evidence="8" id="KW-0472">Membrane</keyword>
<keyword evidence="5 10" id="KW-0067">ATP-binding</keyword>
<keyword evidence="11" id="KW-1185">Reference proteome</keyword>
<keyword evidence="7" id="KW-0029">Amino-acid transport</keyword>
<dbReference type="InterPro" id="IPR003439">
    <property type="entry name" value="ABC_transporter-like_ATP-bd"/>
</dbReference>
<dbReference type="Gene3D" id="3.40.50.300">
    <property type="entry name" value="P-loop containing nucleotide triphosphate hydrolases"/>
    <property type="match status" value="1"/>
</dbReference>
<dbReference type="FunFam" id="3.40.50.300:FF:000056">
    <property type="entry name" value="Cell division ATP-binding protein FtsE"/>
    <property type="match status" value="1"/>
</dbReference>
<evidence type="ECO:0000256" key="8">
    <source>
        <dbReference type="ARBA" id="ARBA00023136"/>
    </source>
</evidence>
<evidence type="ECO:0000256" key="2">
    <source>
        <dbReference type="ARBA" id="ARBA00022448"/>
    </source>
</evidence>
<dbReference type="PANTHER" id="PTHR43166:SF30">
    <property type="entry name" value="METHIONINE IMPORT ATP-BINDING PROTEIN METN"/>
    <property type="match status" value="1"/>
</dbReference>
<comment type="similarity">
    <text evidence="1">Belongs to the ABC transporter superfamily.</text>
</comment>
<dbReference type="OrthoDB" id="9780431at2"/>
<feature type="domain" description="ABC transporter" evidence="9">
    <location>
        <begin position="2"/>
        <end position="241"/>
    </location>
</feature>
<keyword evidence="4" id="KW-0547">Nucleotide-binding</keyword>
<dbReference type="SUPFAM" id="SSF55021">
    <property type="entry name" value="ACT-like"/>
    <property type="match status" value="1"/>
</dbReference>
<gene>
    <name evidence="10" type="ORF">DSOL_5092</name>
</gene>
<dbReference type="SMART" id="SM00930">
    <property type="entry name" value="NIL"/>
    <property type="match status" value="1"/>
</dbReference>
<dbReference type="InterPro" id="IPR018449">
    <property type="entry name" value="NIL_domain"/>
</dbReference>
<dbReference type="Gene3D" id="3.30.70.260">
    <property type="match status" value="1"/>
</dbReference>
<dbReference type="InterPro" id="IPR027417">
    <property type="entry name" value="P-loop_NTPase"/>
</dbReference>
<dbReference type="STRING" id="1888891.DSOL_5092"/>
<evidence type="ECO:0000256" key="1">
    <source>
        <dbReference type="ARBA" id="ARBA00005417"/>
    </source>
</evidence>
<dbReference type="SUPFAM" id="SSF52540">
    <property type="entry name" value="P-loop containing nucleoside triphosphate hydrolases"/>
    <property type="match status" value="1"/>
</dbReference>
<comment type="caution">
    <text evidence="10">The sequence shown here is derived from an EMBL/GenBank/DDBJ whole genome shotgun (WGS) entry which is preliminary data.</text>
</comment>
<protein>
    <submittedName>
        <fullName evidence="10">Methionine ABC transporter ATP-binding protein</fullName>
    </submittedName>
</protein>
<dbReference type="Proteomes" id="UP000186102">
    <property type="component" value="Unassembled WGS sequence"/>
</dbReference>
<dbReference type="CDD" id="cd03258">
    <property type="entry name" value="ABC_MetN_methionine_transporter"/>
    <property type="match status" value="1"/>
</dbReference>
<evidence type="ECO:0000256" key="5">
    <source>
        <dbReference type="ARBA" id="ARBA00022840"/>
    </source>
</evidence>
<evidence type="ECO:0000256" key="4">
    <source>
        <dbReference type="ARBA" id="ARBA00022741"/>
    </source>
</evidence>